<proteinExistence type="inferred from homology"/>
<organism evidence="10 11">
    <name type="scientific">Syncephalis pseudoplumigaleata</name>
    <dbReference type="NCBI Taxonomy" id="1712513"/>
    <lineage>
        <taxon>Eukaryota</taxon>
        <taxon>Fungi</taxon>
        <taxon>Fungi incertae sedis</taxon>
        <taxon>Zoopagomycota</taxon>
        <taxon>Zoopagomycotina</taxon>
        <taxon>Zoopagomycetes</taxon>
        <taxon>Zoopagales</taxon>
        <taxon>Piptocephalidaceae</taxon>
        <taxon>Syncephalis</taxon>
    </lineage>
</organism>
<comment type="subcellular location">
    <subcellularLocation>
        <location evidence="1 7">Nucleus</location>
    </subcellularLocation>
</comment>
<keyword evidence="6 7" id="KW-0539">Nucleus</keyword>
<accession>A0A4P9YSV6</accession>
<protein>
    <recommendedName>
        <fullName evidence="7">Pre-mRNA-splicing factor 38</fullName>
    </recommendedName>
</protein>
<keyword evidence="4 7" id="KW-0747">Spliceosome</keyword>
<dbReference type="GO" id="GO:0005681">
    <property type="term" value="C:spliceosomal complex"/>
    <property type="evidence" value="ECO:0007669"/>
    <property type="project" value="UniProtKB-KW"/>
</dbReference>
<evidence type="ECO:0000256" key="6">
    <source>
        <dbReference type="ARBA" id="ARBA00023242"/>
    </source>
</evidence>
<sequence>MRGTTPSSAFCLLYKLWTLRLSVRQVSGLLNHTDSPYIRGIGCLYVRYIAKPSTIWDWLADYLDDEEELETRGGGPPQTITIGAMCRTLLTQQKWCGTMLPRIPVAVARDIKEKLAAYDKEAAAHSTTTDSKDNEDQGKQGGHQAYDEHARHARSRSPSRTGYARSYDRGGDTRRGRGSHDRYDRQHRRGRDDYYDRRDERRSRDGDAYRAPRDHSRDREYRRHRSRSRSPARYRNDRR</sequence>
<feature type="signal peptide" evidence="9">
    <location>
        <begin position="1"/>
        <end position="28"/>
    </location>
</feature>
<comment type="function">
    <text evidence="7">Required for pre-mRNA splicing.</text>
</comment>
<dbReference type="EMBL" id="KZ991577">
    <property type="protein sequence ID" value="RKP22854.1"/>
    <property type="molecule type" value="Genomic_DNA"/>
</dbReference>
<keyword evidence="9" id="KW-0732">Signal</keyword>
<dbReference type="InterPro" id="IPR005037">
    <property type="entry name" value="PRP38"/>
</dbReference>
<feature type="compositionally biased region" description="Basic and acidic residues" evidence="8">
    <location>
        <begin position="166"/>
        <end position="221"/>
    </location>
</feature>
<evidence type="ECO:0000256" key="8">
    <source>
        <dbReference type="SAM" id="MobiDB-lite"/>
    </source>
</evidence>
<evidence type="ECO:0000313" key="10">
    <source>
        <dbReference type="EMBL" id="RKP22854.1"/>
    </source>
</evidence>
<keyword evidence="3 7" id="KW-0507">mRNA processing</keyword>
<evidence type="ECO:0000256" key="3">
    <source>
        <dbReference type="ARBA" id="ARBA00022664"/>
    </source>
</evidence>
<name>A0A4P9YSV6_9FUNG</name>
<keyword evidence="11" id="KW-1185">Reference proteome</keyword>
<keyword evidence="5 7" id="KW-0508">mRNA splicing</keyword>
<dbReference type="AlphaFoldDB" id="A0A4P9YSV6"/>
<feature type="region of interest" description="Disordered" evidence="8">
    <location>
        <begin position="122"/>
        <end position="239"/>
    </location>
</feature>
<evidence type="ECO:0000256" key="4">
    <source>
        <dbReference type="ARBA" id="ARBA00022728"/>
    </source>
</evidence>
<dbReference type="OrthoDB" id="3881at2759"/>
<dbReference type="GO" id="GO:0000398">
    <property type="term" value="P:mRNA splicing, via spliceosome"/>
    <property type="evidence" value="ECO:0007669"/>
    <property type="project" value="UniProtKB-UniRule"/>
</dbReference>
<evidence type="ECO:0000256" key="1">
    <source>
        <dbReference type="ARBA" id="ARBA00004123"/>
    </source>
</evidence>
<dbReference type="PANTHER" id="PTHR23142">
    <property type="entry name" value="PRE-MRNA-SPLICING FACTOR 38A-RELATED"/>
    <property type="match status" value="1"/>
</dbReference>
<dbReference type="Proteomes" id="UP000278143">
    <property type="component" value="Unassembled WGS sequence"/>
</dbReference>
<gene>
    <name evidence="10" type="ORF">SYNPS1DRAFT_31476</name>
</gene>
<evidence type="ECO:0000256" key="2">
    <source>
        <dbReference type="ARBA" id="ARBA00006164"/>
    </source>
</evidence>
<evidence type="ECO:0000256" key="7">
    <source>
        <dbReference type="RuleBase" id="RU367025"/>
    </source>
</evidence>
<evidence type="ECO:0000256" key="9">
    <source>
        <dbReference type="SAM" id="SignalP"/>
    </source>
</evidence>
<evidence type="ECO:0000313" key="11">
    <source>
        <dbReference type="Proteomes" id="UP000278143"/>
    </source>
</evidence>
<feature type="compositionally biased region" description="Basic residues" evidence="8">
    <location>
        <begin position="222"/>
        <end position="239"/>
    </location>
</feature>
<comment type="similarity">
    <text evidence="2 7">Belongs to the PRP38 family.</text>
</comment>
<dbReference type="Pfam" id="PF03371">
    <property type="entry name" value="PRP38"/>
    <property type="match status" value="1"/>
</dbReference>
<evidence type="ECO:0000256" key="5">
    <source>
        <dbReference type="ARBA" id="ARBA00023187"/>
    </source>
</evidence>
<reference evidence="11" key="1">
    <citation type="journal article" date="2018" name="Nat. Microbiol.">
        <title>Leveraging single-cell genomics to expand the fungal tree of life.</title>
        <authorList>
            <person name="Ahrendt S.R."/>
            <person name="Quandt C.A."/>
            <person name="Ciobanu D."/>
            <person name="Clum A."/>
            <person name="Salamov A."/>
            <person name="Andreopoulos B."/>
            <person name="Cheng J.F."/>
            <person name="Woyke T."/>
            <person name="Pelin A."/>
            <person name="Henrissat B."/>
            <person name="Reynolds N.K."/>
            <person name="Benny G.L."/>
            <person name="Smith M.E."/>
            <person name="James T.Y."/>
            <person name="Grigoriev I.V."/>
        </authorList>
    </citation>
    <scope>NUCLEOTIDE SEQUENCE [LARGE SCALE GENOMIC DNA]</scope>
    <source>
        <strain evidence="11">Benny S71-1</strain>
    </source>
</reference>
<feature type="chain" id="PRO_5020433860" description="Pre-mRNA-splicing factor 38" evidence="9">
    <location>
        <begin position="29"/>
        <end position="239"/>
    </location>
</feature>